<dbReference type="EMBL" id="SDEE01000844">
    <property type="protein sequence ID" value="RXW13734.1"/>
    <property type="molecule type" value="Genomic_DNA"/>
</dbReference>
<sequence length="203" mass="23304">MEHSFTVWYRMYLVPTQSPPPSDDDSDNASLTTQEAIIRIANAAYDLRMELVLSKVAMMLTQPFSAFYRTDANRDAVAHAQQATTFFIWMPARDFFRGRVMRGARYVVLFHVTCEQPYRALCLAHTIVEYPSVKGGVHGAFVIGGELSHVYKKVKRYAKAKAKYYAMYKQRYPVTIWYANPHTKVSFTGNSLENLEAKVRKLL</sequence>
<name>A0A4Q2D5T3_9AGAR</name>
<evidence type="ECO:0000313" key="2">
    <source>
        <dbReference type="Proteomes" id="UP000290288"/>
    </source>
</evidence>
<evidence type="ECO:0000313" key="1">
    <source>
        <dbReference type="EMBL" id="RXW13734.1"/>
    </source>
</evidence>
<keyword evidence="2" id="KW-1185">Reference proteome</keyword>
<reference evidence="1 2" key="1">
    <citation type="submission" date="2019-01" db="EMBL/GenBank/DDBJ databases">
        <title>Draft genome sequence of Psathyrella aberdarensis IHI B618.</title>
        <authorList>
            <person name="Buettner E."/>
            <person name="Kellner H."/>
        </authorList>
    </citation>
    <scope>NUCLEOTIDE SEQUENCE [LARGE SCALE GENOMIC DNA]</scope>
    <source>
        <strain evidence="1 2">IHI B618</strain>
    </source>
</reference>
<dbReference type="AlphaFoldDB" id="A0A4Q2D5T3"/>
<accession>A0A4Q2D5T3</accession>
<gene>
    <name evidence="1" type="ORF">EST38_g12119</name>
</gene>
<comment type="caution">
    <text evidence="1">The sequence shown here is derived from an EMBL/GenBank/DDBJ whole genome shotgun (WGS) entry which is preliminary data.</text>
</comment>
<protein>
    <submittedName>
        <fullName evidence="1">Uncharacterized protein</fullName>
    </submittedName>
</protein>
<proteinExistence type="predicted"/>
<organism evidence="1 2">
    <name type="scientific">Candolleomyces aberdarensis</name>
    <dbReference type="NCBI Taxonomy" id="2316362"/>
    <lineage>
        <taxon>Eukaryota</taxon>
        <taxon>Fungi</taxon>
        <taxon>Dikarya</taxon>
        <taxon>Basidiomycota</taxon>
        <taxon>Agaricomycotina</taxon>
        <taxon>Agaricomycetes</taxon>
        <taxon>Agaricomycetidae</taxon>
        <taxon>Agaricales</taxon>
        <taxon>Agaricineae</taxon>
        <taxon>Psathyrellaceae</taxon>
        <taxon>Candolleomyces</taxon>
    </lineage>
</organism>
<dbReference type="Proteomes" id="UP000290288">
    <property type="component" value="Unassembled WGS sequence"/>
</dbReference>